<evidence type="ECO:0000313" key="2">
    <source>
        <dbReference type="Proteomes" id="UP001497700"/>
    </source>
</evidence>
<proteinExistence type="predicted"/>
<accession>A0ACB9ZEY1</accession>
<gene>
    <name evidence="1" type="ORF">F4820DRAFT_471313</name>
</gene>
<sequence>MVRFASTLTWASTLISITHGAFNISSKNNVVVYYGQGPNQASLATYCADPNIDAIVLSFVNLFPAQANGFPGINFGNQCGSTVYPGPGYNGTSNATNNALYQCPNVQRDLYACRQTSAPSKKFLLSLGGATPQYQLTGAADGTSFANLLWGLFGPRTAAWVAAGKPRPFDYGGVGFAVDGFDLDIEHPPTDNWAGYIALAAQLRANYAATAATTGQTFYLTASPQCVVPDANLVGVLQQSVFDMLFVQYYNTPQCSAASWAAGNANYKPGGAFATGGFTYDTWTSWLSGTPSRNAKLYLGLLGSGAAGSAASLVTVPQAQNLIDAYYCRSNFGGVSVWESTYAAANVAGGLNFYQNMKKDLNTSSTDTRLSCVPPAPTTTSTSTTSARTSTTTTSSSAAAKTTYPVSTNSRCGTGVGTRCASGQCCSQYGYCGTGTAYCGTGCQSSYGTCG</sequence>
<name>A0ACB9ZEY1_9PEZI</name>
<dbReference type="Proteomes" id="UP001497700">
    <property type="component" value="Unassembled WGS sequence"/>
</dbReference>
<evidence type="ECO:0000313" key="1">
    <source>
        <dbReference type="EMBL" id="KAI4869729.1"/>
    </source>
</evidence>
<reference evidence="1 2" key="1">
    <citation type="journal article" date="2022" name="New Phytol.">
        <title>Ecological generalism drives hyperdiversity of secondary metabolite gene clusters in xylarialean endophytes.</title>
        <authorList>
            <person name="Franco M.E.E."/>
            <person name="Wisecaver J.H."/>
            <person name="Arnold A.E."/>
            <person name="Ju Y.M."/>
            <person name="Slot J.C."/>
            <person name="Ahrendt S."/>
            <person name="Moore L.P."/>
            <person name="Eastman K.E."/>
            <person name="Scott K."/>
            <person name="Konkel Z."/>
            <person name="Mondo S.J."/>
            <person name="Kuo A."/>
            <person name="Hayes R.D."/>
            <person name="Haridas S."/>
            <person name="Andreopoulos B."/>
            <person name="Riley R."/>
            <person name="LaButti K."/>
            <person name="Pangilinan J."/>
            <person name="Lipzen A."/>
            <person name="Amirebrahimi M."/>
            <person name="Yan J."/>
            <person name="Adam C."/>
            <person name="Keymanesh K."/>
            <person name="Ng V."/>
            <person name="Louie K."/>
            <person name="Northen T."/>
            <person name="Drula E."/>
            <person name="Henrissat B."/>
            <person name="Hsieh H.M."/>
            <person name="Youens-Clark K."/>
            <person name="Lutzoni F."/>
            <person name="Miadlikowska J."/>
            <person name="Eastwood D.C."/>
            <person name="Hamelin R.C."/>
            <person name="Grigoriev I.V."/>
            <person name="U'Ren J.M."/>
        </authorList>
    </citation>
    <scope>NUCLEOTIDE SEQUENCE [LARGE SCALE GENOMIC DNA]</scope>
    <source>
        <strain evidence="1 2">CBS 119005</strain>
    </source>
</reference>
<dbReference type="EMBL" id="MU393428">
    <property type="protein sequence ID" value="KAI4869729.1"/>
    <property type="molecule type" value="Genomic_DNA"/>
</dbReference>
<comment type="caution">
    <text evidence="1">The sequence shown here is derived from an EMBL/GenBank/DDBJ whole genome shotgun (WGS) entry which is preliminary data.</text>
</comment>
<protein>
    <submittedName>
        <fullName evidence="1">Carbohydrate-binding module family 18 protein</fullName>
    </submittedName>
</protein>
<keyword evidence="2" id="KW-1185">Reference proteome</keyword>
<organism evidence="1 2">
    <name type="scientific">Hypoxylon rubiginosum</name>
    <dbReference type="NCBI Taxonomy" id="110542"/>
    <lineage>
        <taxon>Eukaryota</taxon>
        <taxon>Fungi</taxon>
        <taxon>Dikarya</taxon>
        <taxon>Ascomycota</taxon>
        <taxon>Pezizomycotina</taxon>
        <taxon>Sordariomycetes</taxon>
        <taxon>Xylariomycetidae</taxon>
        <taxon>Xylariales</taxon>
        <taxon>Hypoxylaceae</taxon>
        <taxon>Hypoxylon</taxon>
    </lineage>
</organism>